<evidence type="ECO:0000259" key="5">
    <source>
        <dbReference type="SMART" id="SM00499"/>
    </source>
</evidence>
<comment type="caution">
    <text evidence="6">The sequence shown here is derived from an EMBL/GenBank/DDBJ whole genome shotgun (WGS) entry which is preliminary data.</text>
</comment>
<keyword evidence="4" id="KW-0325">Glycoprotein</keyword>
<feature type="domain" description="Bifunctional inhibitor/plant lipid transfer protein/seed storage helical" evidence="5">
    <location>
        <begin position="110"/>
        <end position="179"/>
    </location>
</feature>
<dbReference type="Gene3D" id="1.10.110.10">
    <property type="entry name" value="Plant lipid-transfer and hydrophobic proteins"/>
    <property type="match status" value="1"/>
</dbReference>
<dbReference type="InterPro" id="IPR043325">
    <property type="entry name" value="LTSS"/>
</dbReference>
<dbReference type="AlphaFoldDB" id="A0A8T0MG99"/>
<dbReference type="SUPFAM" id="SSF47699">
    <property type="entry name" value="Bifunctional inhibitor/lipid-transfer protein/seed storage 2S albumin"/>
    <property type="match status" value="1"/>
</dbReference>
<dbReference type="InterPro" id="IPR016140">
    <property type="entry name" value="Bifunc_inhib/LTP/seed_store"/>
</dbReference>
<organism evidence="6 7">
    <name type="scientific">Panicum virgatum</name>
    <name type="common">Blackwell switchgrass</name>
    <dbReference type="NCBI Taxonomy" id="38727"/>
    <lineage>
        <taxon>Eukaryota</taxon>
        <taxon>Viridiplantae</taxon>
        <taxon>Streptophyta</taxon>
        <taxon>Embryophyta</taxon>
        <taxon>Tracheophyta</taxon>
        <taxon>Spermatophyta</taxon>
        <taxon>Magnoliopsida</taxon>
        <taxon>Liliopsida</taxon>
        <taxon>Poales</taxon>
        <taxon>Poaceae</taxon>
        <taxon>PACMAD clade</taxon>
        <taxon>Panicoideae</taxon>
        <taxon>Panicodae</taxon>
        <taxon>Paniceae</taxon>
        <taxon>Panicinae</taxon>
        <taxon>Panicum</taxon>
        <taxon>Panicum sect. Hiantes</taxon>
    </lineage>
</organism>
<comment type="similarity">
    <text evidence="1">Belongs to the plant LTP family.</text>
</comment>
<reference evidence="6" key="1">
    <citation type="submission" date="2020-05" db="EMBL/GenBank/DDBJ databases">
        <title>WGS assembly of Panicum virgatum.</title>
        <authorList>
            <person name="Lovell J.T."/>
            <person name="Jenkins J."/>
            <person name="Shu S."/>
            <person name="Juenger T.E."/>
            <person name="Schmutz J."/>
        </authorList>
    </citation>
    <scope>NUCLEOTIDE SEQUENCE</scope>
    <source>
        <strain evidence="6">AP13</strain>
    </source>
</reference>
<evidence type="ECO:0000256" key="2">
    <source>
        <dbReference type="ARBA" id="ARBA00022729"/>
    </source>
</evidence>
<protein>
    <recommendedName>
        <fullName evidence="5">Bifunctional inhibitor/plant lipid transfer protein/seed storage helical domain-containing protein</fullName>
    </recommendedName>
</protein>
<gene>
    <name evidence="6" type="ORF">PVAP13_9NG147373</name>
</gene>
<keyword evidence="7" id="KW-1185">Reference proteome</keyword>
<sequence>MKEPLASCSSPRFSVEGIRTQERRVRTGHVAATRQKNRWEQHETHEAEASTGAFRFSLSFRPGSYTPNQARGKMAPLGRARAAAAPRWLLAAVSLLVAAVAAARPGAGVCTSALVSLSPCVDYMGGNEATALARCCSQLRSVSRSRPQCLCAALRVDRTRELSLTAACGVQTWGLRVGCSDHQ</sequence>
<dbReference type="EMBL" id="CM029054">
    <property type="protein sequence ID" value="KAG2535985.1"/>
    <property type="molecule type" value="Genomic_DNA"/>
</dbReference>
<dbReference type="CDD" id="cd00010">
    <property type="entry name" value="AAI_LTSS"/>
    <property type="match status" value="1"/>
</dbReference>
<evidence type="ECO:0000313" key="7">
    <source>
        <dbReference type="Proteomes" id="UP000823388"/>
    </source>
</evidence>
<keyword evidence="2" id="KW-0732">Signal</keyword>
<evidence type="ECO:0000313" key="6">
    <source>
        <dbReference type="EMBL" id="KAG2535985.1"/>
    </source>
</evidence>
<accession>A0A8T0MG99</accession>
<proteinExistence type="inferred from homology"/>
<name>A0A8T0MG99_PANVG</name>
<evidence type="ECO:0000256" key="4">
    <source>
        <dbReference type="ARBA" id="ARBA00023180"/>
    </source>
</evidence>
<dbReference type="Pfam" id="PF14368">
    <property type="entry name" value="LTP_2"/>
    <property type="match status" value="1"/>
</dbReference>
<evidence type="ECO:0000256" key="1">
    <source>
        <dbReference type="ARBA" id="ARBA00009748"/>
    </source>
</evidence>
<dbReference type="SMART" id="SM00499">
    <property type="entry name" value="AAI"/>
    <property type="match status" value="1"/>
</dbReference>
<dbReference type="PANTHER" id="PTHR33044">
    <property type="entry name" value="BIFUNCTIONAL INHIBITOR/LIPID-TRANSFER PROTEIN/SEED STORAGE 2S ALBUMIN SUPERFAMILY PROTEIN-RELATED"/>
    <property type="match status" value="1"/>
</dbReference>
<evidence type="ECO:0000256" key="3">
    <source>
        <dbReference type="ARBA" id="ARBA00023157"/>
    </source>
</evidence>
<dbReference type="InterPro" id="IPR036312">
    <property type="entry name" value="Bifun_inhib/LTP/seed_sf"/>
</dbReference>
<keyword evidence="3" id="KW-1015">Disulfide bond</keyword>
<dbReference type="Proteomes" id="UP000823388">
    <property type="component" value="Chromosome 9N"/>
</dbReference>